<dbReference type="EMBL" id="JBJQND010000013">
    <property type="protein sequence ID" value="KAL3856861.1"/>
    <property type="molecule type" value="Genomic_DNA"/>
</dbReference>
<sequence>MEVSPCCSLSMVLAEIVFLLYKTGESMLDATTRPYIIRIVCHGRYPANDSICRNLDQYPDLEDDIQGEAGMYLVYYRILVNLPAIFLGLFCGAWSDKYGRKIPMMLPSLGSVLAVLLYMLSISMPGWAIGLILVGAALQGVFGKSSVITMAVNSYASDISDKDDRTQKLGKLLAMNFFGLTVGSLLSGLFQDVSDLPTTFCVVVVVHGASVLITVIFMKETISLPVKRDEGDEKRDWKSIGMVGNIKDSLTVLSKHRLNNGRSMILVLFLTSLINQTCKVGEMDITLLFVSRTPLSWPKSWYGYLLSVDYAVMGSCLFFILPILSNILKLPDIVIIIIGITCKIVRLIWAGFCTETWMVYLSVVIGSFAGLITSAVRSLMSKVVEEDEHGKTFSLLASAETASKLLGTLIFVSLYGATAYFFPGFAYIFEALMYVLLLGMMVWTYKELRQVGTYNLIKAITDQKMYGSDASTNSSEWSQKERRLQVVDELEEEPKFPQPLPATTP</sequence>
<dbReference type="InterPro" id="IPR036259">
    <property type="entry name" value="MFS_trans_sf"/>
</dbReference>
<feature type="transmembrane region" description="Helical" evidence="6">
    <location>
        <begin position="172"/>
        <end position="190"/>
    </location>
</feature>
<evidence type="ECO:0000256" key="2">
    <source>
        <dbReference type="ARBA" id="ARBA00022692"/>
    </source>
</evidence>
<comment type="caution">
    <text evidence="7">The sequence shown here is derived from an EMBL/GenBank/DDBJ whole genome shotgun (WGS) entry which is preliminary data.</text>
</comment>
<evidence type="ECO:0000256" key="1">
    <source>
        <dbReference type="ARBA" id="ARBA00004141"/>
    </source>
</evidence>
<feature type="compositionally biased region" description="Pro residues" evidence="5">
    <location>
        <begin position="496"/>
        <end position="505"/>
    </location>
</feature>
<accession>A0ABD3V769</accession>
<dbReference type="InterPro" id="IPR011701">
    <property type="entry name" value="MFS"/>
</dbReference>
<keyword evidence="4 6" id="KW-0472">Membrane</keyword>
<feature type="region of interest" description="Disordered" evidence="5">
    <location>
        <begin position="467"/>
        <end position="505"/>
    </location>
</feature>
<gene>
    <name evidence="7" type="ORF">ACJMK2_011572</name>
</gene>
<keyword evidence="3 6" id="KW-1133">Transmembrane helix</keyword>
<comment type="subcellular location">
    <subcellularLocation>
        <location evidence="1">Membrane</location>
        <topology evidence="1">Multi-pass membrane protein</topology>
    </subcellularLocation>
</comment>
<feature type="transmembrane region" description="Helical" evidence="6">
    <location>
        <begin position="196"/>
        <end position="218"/>
    </location>
</feature>
<keyword evidence="8" id="KW-1185">Reference proteome</keyword>
<dbReference type="PANTHER" id="PTHR23507">
    <property type="entry name" value="ZGC:174356"/>
    <property type="match status" value="1"/>
</dbReference>
<keyword evidence="2 6" id="KW-0812">Transmembrane</keyword>
<feature type="transmembrane region" description="Helical" evidence="6">
    <location>
        <begin position="127"/>
        <end position="152"/>
    </location>
</feature>
<feature type="transmembrane region" description="Helical" evidence="6">
    <location>
        <begin position="301"/>
        <end position="321"/>
    </location>
</feature>
<dbReference type="SUPFAM" id="SSF103473">
    <property type="entry name" value="MFS general substrate transporter"/>
    <property type="match status" value="1"/>
</dbReference>
<dbReference type="PANTHER" id="PTHR23507:SF1">
    <property type="entry name" value="FI18259P1-RELATED"/>
    <property type="match status" value="1"/>
</dbReference>
<evidence type="ECO:0000313" key="8">
    <source>
        <dbReference type="Proteomes" id="UP001634394"/>
    </source>
</evidence>
<dbReference type="Proteomes" id="UP001634394">
    <property type="component" value="Unassembled WGS sequence"/>
</dbReference>
<organism evidence="7 8">
    <name type="scientific">Sinanodonta woodiana</name>
    <name type="common">Chinese pond mussel</name>
    <name type="synonym">Anodonta woodiana</name>
    <dbReference type="NCBI Taxonomy" id="1069815"/>
    <lineage>
        <taxon>Eukaryota</taxon>
        <taxon>Metazoa</taxon>
        <taxon>Spiralia</taxon>
        <taxon>Lophotrochozoa</taxon>
        <taxon>Mollusca</taxon>
        <taxon>Bivalvia</taxon>
        <taxon>Autobranchia</taxon>
        <taxon>Heteroconchia</taxon>
        <taxon>Palaeoheterodonta</taxon>
        <taxon>Unionida</taxon>
        <taxon>Unionoidea</taxon>
        <taxon>Unionidae</taxon>
        <taxon>Unioninae</taxon>
        <taxon>Sinanodonta</taxon>
    </lineage>
</organism>
<feature type="transmembrane region" description="Helical" evidence="6">
    <location>
        <begin position="427"/>
        <end position="445"/>
    </location>
</feature>
<feature type="transmembrane region" description="Helical" evidence="6">
    <location>
        <begin position="333"/>
        <end position="352"/>
    </location>
</feature>
<dbReference type="Pfam" id="PF07690">
    <property type="entry name" value="MFS_1"/>
    <property type="match status" value="1"/>
</dbReference>
<dbReference type="Gene3D" id="1.20.1250.20">
    <property type="entry name" value="MFS general substrate transporter like domains"/>
    <property type="match status" value="1"/>
</dbReference>
<evidence type="ECO:0000256" key="6">
    <source>
        <dbReference type="SAM" id="Phobius"/>
    </source>
</evidence>
<reference evidence="7 8" key="1">
    <citation type="submission" date="2024-11" db="EMBL/GenBank/DDBJ databases">
        <title>Chromosome-level genome assembly of the freshwater bivalve Anodonta woodiana.</title>
        <authorList>
            <person name="Chen X."/>
        </authorList>
    </citation>
    <scope>NUCLEOTIDE SEQUENCE [LARGE SCALE GENOMIC DNA]</scope>
    <source>
        <strain evidence="7">MN2024</strain>
        <tissue evidence="7">Gills</tissue>
    </source>
</reference>
<name>A0ABD3V769_SINWO</name>
<evidence type="ECO:0000256" key="5">
    <source>
        <dbReference type="SAM" id="MobiDB-lite"/>
    </source>
</evidence>
<feature type="transmembrane region" description="Helical" evidence="6">
    <location>
        <begin position="358"/>
        <end position="380"/>
    </location>
</feature>
<proteinExistence type="predicted"/>
<evidence type="ECO:0000256" key="3">
    <source>
        <dbReference type="ARBA" id="ARBA00022989"/>
    </source>
</evidence>
<feature type="transmembrane region" description="Helical" evidence="6">
    <location>
        <begin position="102"/>
        <end position="121"/>
    </location>
</feature>
<dbReference type="GO" id="GO:0016020">
    <property type="term" value="C:membrane"/>
    <property type="evidence" value="ECO:0007669"/>
    <property type="project" value="UniProtKB-SubCell"/>
</dbReference>
<dbReference type="AlphaFoldDB" id="A0ABD3V769"/>
<protein>
    <submittedName>
        <fullName evidence="7">Uncharacterized protein</fullName>
    </submittedName>
</protein>
<evidence type="ECO:0000313" key="7">
    <source>
        <dbReference type="EMBL" id="KAL3856861.1"/>
    </source>
</evidence>
<evidence type="ECO:0000256" key="4">
    <source>
        <dbReference type="ARBA" id="ARBA00023136"/>
    </source>
</evidence>
<feature type="transmembrane region" description="Helical" evidence="6">
    <location>
        <begin position="74"/>
        <end position="95"/>
    </location>
</feature>